<sequence length="310" mass="31766">MSEIFAGIDLGGTGTRLVACGAKGILASAILATKDLGEGDLETRLTRLAAAIHTLVPEGEVLGGIGIGATGPVDRAEGIVHNLDTLPAFSKIPLVAELKKRLGVPVVIDNDAVVAAIAEQRVGAGKGAARMLMVTLGTGIGAAFLVDGVPFRGPIGAHPEAGHIPIVSGVGKCYCGAEGCWEQVASRSALQAMVRPYLPSNLQGKDLLPYAAAERSDRQICEAFDTYGALVGKGLSILHTLYMPEVTILGGTAANYLDLFQGGLVRAMERAPGFAVESSVRVSALGDEAGAIGAALISSEPVNDFKLGLD</sequence>
<dbReference type="Gene3D" id="3.30.420.40">
    <property type="match status" value="2"/>
</dbReference>
<comment type="caution">
    <text evidence="2">The sequence shown here is derived from an EMBL/GenBank/DDBJ whole genome shotgun (WGS) entry which is preliminary data.</text>
</comment>
<protein>
    <submittedName>
        <fullName evidence="2">Glucokinase</fullName>
    </submittedName>
</protein>
<dbReference type="InterPro" id="IPR000600">
    <property type="entry name" value="ROK"/>
</dbReference>
<dbReference type="InterPro" id="IPR043129">
    <property type="entry name" value="ATPase_NBD"/>
</dbReference>
<dbReference type="InterPro" id="IPR049874">
    <property type="entry name" value="ROK_cs"/>
</dbReference>
<dbReference type="RefSeq" id="WP_284315639.1">
    <property type="nucleotide sequence ID" value="NZ_BSPC01000065.1"/>
</dbReference>
<dbReference type="PANTHER" id="PTHR18964">
    <property type="entry name" value="ROK (REPRESSOR, ORF, KINASE) FAMILY"/>
    <property type="match status" value="1"/>
</dbReference>
<evidence type="ECO:0000256" key="1">
    <source>
        <dbReference type="ARBA" id="ARBA00006479"/>
    </source>
</evidence>
<dbReference type="CDD" id="cd23763">
    <property type="entry name" value="ASKHA_ATPase_ROK"/>
    <property type="match status" value="1"/>
</dbReference>
<name>A0ABQ6CWM1_9HYPH</name>
<keyword evidence="3" id="KW-1185">Reference proteome</keyword>
<dbReference type="Pfam" id="PF00480">
    <property type="entry name" value="ROK"/>
    <property type="match status" value="1"/>
</dbReference>
<proteinExistence type="inferred from homology"/>
<organism evidence="2 3">
    <name type="scientific">Labrys miyagiensis</name>
    <dbReference type="NCBI Taxonomy" id="346912"/>
    <lineage>
        <taxon>Bacteria</taxon>
        <taxon>Pseudomonadati</taxon>
        <taxon>Pseudomonadota</taxon>
        <taxon>Alphaproteobacteria</taxon>
        <taxon>Hyphomicrobiales</taxon>
        <taxon>Xanthobacteraceae</taxon>
        <taxon>Labrys</taxon>
    </lineage>
</organism>
<evidence type="ECO:0000313" key="2">
    <source>
        <dbReference type="EMBL" id="GLS22677.1"/>
    </source>
</evidence>
<reference evidence="3" key="1">
    <citation type="journal article" date="2019" name="Int. J. Syst. Evol. Microbiol.">
        <title>The Global Catalogue of Microorganisms (GCM) 10K type strain sequencing project: providing services to taxonomists for standard genome sequencing and annotation.</title>
        <authorList>
            <consortium name="The Broad Institute Genomics Platform"/>
            <consortium name="The Broad Institute Genome Sequencing Center for Infectious Disease"/>
            <person name="Wu L."/>
            <person name="Ma J."/>
        </authorList>
    </citation>
    <scope>NUCLEOTIDE SEQUENCE [LARGE SCALE GENOMIC DNA]</scope>
    <source>
        <strain evidence="3">NBRC 101365</strain>
    </source>
</reference>
<accession>A0ABQ6CWM1</accession>
<dbReference type="Proteomes" id="UP001156882">
    <property type="component" value="Unassembled WGS sequence"/>
</dbReference>
<evidence type="ECO:0000313" key="3">
    <source>
        <dbReference type="Proteomes" id="UP001156882"/>
    </source>
</evidence>
<dbReference type="EMBL" id="BSPC01000065">
    <property type="protein sequence ID" value="GLS22677.1"/>
    <property type="molecule type" value="Genomic_DNA"/>
</dbReference>
<gene>
    <name evidence="2" type="ORF">GCM10007874_56970</name>
</gene>
<comment type="similarity">
    <text evidence="1">Belongs to the ROK (NagC/XylR) family.</text>
</comment>
<dbReference type="PANTHER" id="PTHR18964:SF149">
    <property type="entry name" value="BIFUNCTIONAL UDP-N-ACETYLGLUCOSAMINE 2-EPIMERASE_N-ACETYLMANNOSAMINE KINASE"/>
    <property type="match status" value="1"/>
</dbReference>
<dbReference type="PROSITE" id="PS01125">
    <property type="entry name" value="ROK"/>
    <property type="match status" value="1"/>
</dbReference>
<dbReference type="SUPFAM" id="SSF53067">
    <property type="entry name" value="Actin-like ATPase domain"/>
    <property type="match status" value="1"/>
</dbReference>